<evidence type="ECO:0000313" key="12">
    <source>
        <dbReference type="Proteomes" id="UP000627446"/>
    </source>
</evidence>
<comment type="caution">
    <text evidence="11">The sequence shown here is derived from an EMBL/GenBank/DDBJ whole genome shotgun (WGS) entry which is preliminary data.</text>
</comment>
<comment type="function">
    <text evidence="1">Needed for flagellar regrowth and assembly.</text>
</comment>
<evidence type="ECO:0000256" key="8">
    <source>
        <dbReference type="ARBA" id="ARBA00022927"/>
    </source>
</evidence>
<dbReference type="SUPFAM" id="SSF160527">
    <property type="entry name" value="V-type ATPase subunit E-like"/>
    <property type="match status" value="1"/>
</dbReference>
<dbReference type="Proteomes" id="UP000627446">
    <property type="component" value="Unassembled WGS sequence"/>
</dbReference>
<evidence type="ECO:0000256" key="6">
    <source>
        <dbReference type="ARBA" id="ARBA00022490"/>
    </source>
</evidence>
<dbReference type="GO" id="GO:0009288">
    <property type="term" value="C:bacterial-type flagellum"/>
    <property type="evidence" value="ECO:0007669"/>
    <property type="project" value="InterPro"/>
</dbReference>
<evidence type="ECO:0000313" key="11">
    <source>
        <dbReference type="EMBL" id="MBC3880305.1"/>
    </source>
</evidence>
<keyword evidence="11" id="KW-0282">Flagellum</keyword>
<dbReference type="PANTHER" id="PTHR34982:SF1">
    <property type="entry name" value="FLAGELLAR ASSEMBLY PROTEIN FLIH"/>
    <property type="match status" value="1"/>
</dbReference>
<keyword evidence="7" id="KW-1005">Bacterial flagellum biogenesis</keyword>
<keyword evidence="12" id="KW-1185">Reference proteome</keyword>
<keyword evidence="6" id="KW-0963">Cytoplasm</keyword>
<dbReference type="PANTHER" id="PTHR34982">
    <property type="entry name" value="YOP PROTEINS TRANSLOCATION PROTEIN L"/>
    <property type="match status" value="1"/>
</dbReference>
<dbReference type="Pfam" id="PF02108">
    <property type="entry name" value="FliH"/>
    <property type="match status" value="1"/>
</dbReference>
<keyword evidence="9" id="KW-1006">Bacterial flagellum protein export</keyword>
<proteinExistence type="inferred from homology"/>
<dbReference type="GO" id="GO:0044781">
    <property type="term" value="P:bacterial-type flagellum organization"/>
    <property type="evidence" value="ECO:0007669"/>
    <property type="project" value="UniProtKB-KW"/>
</dbReference>
<dbReference type="PRINTS" id="PR01003">
    <property type="entry name" value="FLGFLIH"/>
</dbReference>
<evidence type="ECO:0000256" key="1">
    <source>
        <dbReference type="ARBA" id="ARBA00003041"/>
    </source>
</evidence>
<keyword evidence="11" id="KW-0966">Cell projection</keyword>
<dbReference type="InterPro" id="IPR018035">
    <property type="entry name" value="Flagellar_FliH/T3SS_HrpE"/>
</dbReference>
<evidence type="ECO:0000256" key="4">
    <source>
        <dbReference type="ARBA" id="ARBA00016507"/>
    </source>
</evidence>
<evidence type="ECO:0000256" key="5">
    <source>
        <dbReference type="ARBA" id="ARBA00022448"/>
    </source>
</evidence>
<gene>
    <name evidence="11" type="ORF">H8K36_02870</name>
</gene>
<dbReference type="InterPro" id="IPR051472">
    <property type="entry name" value="T3SS_Stator/FliH"/>
</dbReference>
<name>A0A923KK24_9BURK</name>
<dbReference type="EMBL" id="JACOFZ010000001">
    <property type="protein sequence ID" value="MBC3880305.1"/>
    <property type="molecule type" value="Genomic_DNA"/>
</dbReference>
<evidence type="ECO:0000256" key="3">
    <source>
        <dbReference type="ARBA" id="ARBA00006602"/>
    </source>
</evidence>
<keyword evidence="11" id="KW-0969">Cilium</keyword>
<evidence type="ECO:0000256" key="2">
    <source>
        <dbReference type="ARBA" id="ARBA00004496"/>
    </source>
</evidence>
<evidence type="ECO:0000256" key="9">
    <source>
        <dbReference type="ARBA" id="ARBA00023225"/>
    </source>
</evidence>
<comment type="subcellular location">
    <subcellularLocation>
        <location evidence="2">Cytoplasm</location>
    </subcellularLocation>
</comment>
<dbReference type="InterPro" id="IPR000563">
    <property type="entry name" value="Flag_FliH"/>
</dbReference>
<keyword evidence="5" id="KW-0813">Transport</keyword>
<dbReference type="RefSeq" id="WP_186915172.1">
    <property type="nucleotide sequence ID" value="NZ_JACOFZ010000001.1"/>
</dbReference>
<comment type="similarity">
    <text evidence="3">Belongs to the FliH family.</text>
</comment>
<reference evidence="11" key="1">
    <citation type="submission" date="2020-08" db="EMBL/GenBank/DDBJ databases">
        <title>Novel species isolated from subtropical streams in China.</title>
        <authorList>
            <person name="Lu H."/>
        </authorList>
    </citation>
    <scope>NUCLEOTIDE SEQUENCE</scope>
    <source>
        <strain evidence="11">LX22W</strain>
    </source>
</reference>
<evidence type="ECO:0000256" key="7">
    <source>
        <dbReference type="ARBA" id="ARBA00022795"/>
    </source>
</evidence>
<dbReference type="GO" id="GO:0015031">
    <property type="term" value="P:protein transport"/>
    <property type="evidence" value="ECO:0007669"/>
    <property type="project" value="UniProtKB-KW"/>
</dbReference>
<organism evidence="11 12">
    <name type="scientific">Undibacterium nitidum</name>
    <dbReference type="NCBI Taxonomy" id="2762298"/>
    <lineage>
        <taxon>Bacteria</taxon>
        <taxon>Pseudomonadati</taxon>
        <taxon>Pseudomonadota</taxon>
        <taxon>Betaproteobacteria</taxon>
        <taxon>Burkholderiales</taxon>
        <taxon>Oxalobacteraceae</taxon>
        <taxon>Undibacterium</taxon>
    </lineage>
</organism>
<dbReference type="GO" id="GO:0005829">
    <property type="term" value="C:cytosol"/>
    <property type="evidence" value="ECO:0007669"/>
    <property type="project" value="TreeGrafter"/>
</dbReference>
<feature type="domain" description="Flagellar assembly protein FliH/Type III secretion system HrpE" evidence="10">
    <location>
        <begin position="86"/>
        <end position="210"/>
    </location>
</feature>
<accession>A0A923KK24</accession>
<keyword evidence="8" id="KW-0653">Protein transport</keyword>
<evidence type="ECO:0000259" key="10">
    <source>
        <dbReference type="Pfam" id="PF02108"/>
    </source>
</evidence>
<dbReference type="GO" id="GO:0003774">
    <property type="term" value="F:cytoskeletal motor activity"/>
    <property type="evidence" value="ECO:0007669"/>
    <property type="project" value="InterPro"/>
</dbReference>
<dbReference type="GO" id="GO:0071973">
    <property type="term" value="P:bacterial-type flagellum-dependent cell motility"/>
    <property type="evidence" value="ECO:0007669"/>
    <property type="project" value="InterPro"/>
</dbReference>
<sequence>MSSVLPKGQQTAYQRWELTSFGDARASQVEKQNEVSRIAQAEINAIKEQARNEAYAEGYKEAYQAGFNEGQQAGYAEMQEQARTLISHIEGLAQQFQGQLNLAHEVVGDELLQLAISLASSMTKKHFELAPESITTIVQEAIALLPSIQQPAQIFLHPEDLDLVKELASATLEKDGWRLFPDHQMTRGGCRIETGQNVIDATYETRWNRLTENLIGVTHTAELV</sequence>
<dbReference type="AlphaFoldDB" id="A0A923KK24"/>
<protein>
    <recommendedName>
        <fullName evidence="4">Flagellar assembly protein FliH</fullName>
    </recommendedName>
</protein>